<name>A0A0A1PJR7_RHIZD</name>
<evidence type="ECO:0000256" key="1">
    <source>
        <dbReference type="SAM" id="MobiDB-lite"/>
    </source>
</evidence>
<feature type="region of interest" description="Disordered" evidence="1">
    <location>
        <begin position="37"/>
        <end position="61"/>
    </location>
</feature>
<sequence>MKAAIQNAQTNQRDFKRKLDELPLNLSSTTTISTRPSVLSSTAASTTPRVSSTIMSPPPNAPSVSLYQRNMTFVLEFKAARIKQAKEFMDWRACMVEGCKIGCY</sequence>
<organism evidence="2 3">
    <name type="scientific">Rhizopus microsporus</name>
    <dbReference type="NCBI Taxonomy" id="58291"/>
    <lineage>
        <taxon>Eukaryota</taxon>
        <taxon>Fungi</taxon>
        <taxon>Fungi incertae sedis</taxon>
        <taxon>Mucoromycota</taxon>
        <taxon>Mucoromycotina</taxon>
        <taxon>Mucoromycetes</taxon>
        <taxon>Mucorales</taxon>
        <taxon>Mucorineae</taxon>
        <taxon>Rhizopodaceae</taxon>
        <taxon>Rhizopus</taxon>
    </lineage>
</organism>
<gene>
    <name evidence="2" type="ORF">BCV71DRAFT_263926</name>
</gene>
<evidence type="ECO:0000313" key="3">
    <source>
        <dbReference type="Proteomes" id="UP000242381"/>
    </source>
</evidence>
<dbReference type="AlphaFoldDB" id="A0A0A1PJR7"/>
<reference evidence="2 3" key="1">
    <citation type="journal article" date="2016" name="Proc. Natl. Acad. Sci. U.S.A.">
        <title>Lipid metabolic changes in an early divergent fungus govern the establishment of a mutualistic symbiosis with endobacteria.</title>
        <authorList>
            <person name="Lastovetsky O.A."/>
            <person name="Gaspar M.L."/>
            <person name="Mondo S.J."/>
            <person name="LaButti K.M."/>
            <person name="Sandor L."/>
            <person name="Grigoriev I.V."/>
            <person name="Henry S.A."/>
            <person name="Pawlowska T.E."/>
        </authorList>
    </citation>
    <scope>NUCLEOTIDE SEQUENCE [LARGE SCALE GENOMIC DNA]</scope>
    <source>
        <strain evidence="2 3">ATCC 11559</strain>
    </source>
</reference>
<feature type="compositionally biased region" description="Polar residues" evidence="1">
    <location>
        <begin position="37"/>
        <end position="55"/>
    </location>
</feature>
<evidence type="ECO:0000313" key="2">
    <source>
        <dbReference type="EMBL" id="ORE18345.1"/>
    </source>
</evidence>
<proteinExistence type="predicted"/>
<dbReference type="EMBL" id="KV921332">
    <property type="protein sequence ID" value="ORE18345.1"/>
    <property type="molecule type" value="Genomic_DNA"/>
</dbReference>
<dbReference type="Proteomes" id="UP000242381">
    <property type="component" value="Unassembled WGS sequence"/>
</dbReference>
<accession>A0A0A1PJR7</accession>
<protein>
    <submittedName>
        <fullName evidence="2">Uncharacterized protein</fullName>
    </submittedName>
</protein>